<organism evidence="2 3">
    <name type="scientific">Jeotgalibacillus soli</name>
    <dbReference type="NCBI Taxonomy" id="889306"/>
    <lineage>
        <taxon>Bacteria</taxon>
        <taxon>Bacillati</taxon>
        <taxon>Bacillota</taxon>
        <taxon>Bacilli</taxon>
        <taxon>Bacillales</taxon>
        <taxon>Caryophanaceae</taxon>
        <taxon>Jeotgalibacillus</taxon>
    </lineage>
</organism>
<evidence type="ECO:0008006" key="4">
    <source>
        <dbReference type="Google" id="ProtNLM"/>
    </source>
</evidence>
<dbReference type="RefSeq" id="WP_041087366.1">
    <property type="nucleotide sequence ID" value="NZ_JXRP01000009.1"/>
</dbReference>
<dbReference type="OrthoDB" id="2454149at2"/>
<dbReference type="AlphaFoldDB" id="A0A0C2RIQ6"/>
<comment type="caution">
    <text evidence="2">The sequence shown here is derived from an EMBL/GenBank/DDBJ whole genome shotgun (WGS) entry which is preliminary data.</text>
</comment>
<evidence type="ECO:0000313" key="2">
    <source>
        <dbReference type="EMBL" id="KIL50020.1"/>
    </source>
</evidence>
<dbReference type="PATRIC" id="fig|889306.3.peg.1499"/>
<evidence type="ECO:0000313" key="3">
    <source>
        <dbReference type="Proteomes" id="UP000031938"/>
    </source>
</evidence>
<accession>A0A0C2RIQ6</accession>
<reference evidence="2 3" key="1">
    <citation type="submission" date="2015-01" db="EMBL/GenBank/DDBJ databases">
        <title>Genome sequencing of Jeotgalibacillus soli.</title>
        <authorList>
            <person name="Goh K.M."/>
            <person name="Chan K.-G."/>
            <person name="Yaakop A.S."/>
            <person name="Ee R."/>
            <person name="Gan H.M."/>
            <person name="Chan C.S."/>
        </authorList>
    </citation>
    <scope>NUCLEOTIDE SEQUENCE [LARGE SCALE GENOMIC DNA]</scope>
    <source>
        <strain evidence="2 3">P9</strain>
    </source>
</reference>
<keyword evidence="1" id="KW-1133">Transmembrane helix</keyword>
<gene>
    <name evidence="2" type="ORF">KP78_14880</name>
</gene>
<feature type="transmembrane region" description="Helical" evidence="1">
    <location>
        <begin position="6"/>
        <end position="23"/>
    </location>
</feature>
<protein>
    <recommendedName>
        <fullName evidence="4">Histidine kinase</fullName>
    </recommendedName>
</protein>
<keyword evidence="3" id="KW-1185">Reference proteome</keyword>
<evidence type="ECO:0000256" key="1">
    <source>
        <dbReference type="SAM" id="Phobius"/>
    </source>
</evidence>
<dbReference type="EMBL" id="JXRP01000009">
    <property type="protein sequence ID" value="KIL50020.1"/>
    <property type="molecule type" value="Genomic_DNA"/>
</dbReference>
<sequence>MKRFKIVIPIMIIVAILATWILAKDHSAVPLQTRILIIAGGTLLSGIITYFLSQQDGDGVDPKPENK</sequence>
<dbReference type="Proteomes" id="UP000031938">
    <property type="component" value="Unassembled WGS sequence"/>
</dbReference>
<proteinExistence type="predicted"/>
<keyword evidence="1" id="KW-0812">Transmembrane</keyword>
<name>A0A0C2RIQ6_9BACL</name>
<feature type="transmembrane region" description="Helical" evidence="1">
    <location>
        <begin position="35"/>
        <end position="53"/>
    </location>
</feature>
<keyword evidence="1" id="KW-0472">Membrane</keyword>